<feature type="region of interest" description="Disordered" evidence="6">
    <location>
        <begin position="394"/>
        <end position="435"/>
    </location>
</feature>
<dbReference type="OMA" id="GFERSPQ"/>
<feature type="region of interest" description="Disordered" evidence="6">
    <location>
        <begin position="729"/>
        <end position="766"/>
    </location>
</feature>
<dbReference type="SMART" id="SM00132">
    <property type="entry name" value="LIM"/>
    <property type="match status" value="2"/>
</dbReference>
<feature type="compositionally biased region" description="Polar residues" evidence="6">
    <location>
        <begin position="241"/>
        <end position="251"/>
    </location>
</feature>
<evidence type="ECO:0000256" key="3">
    <source>
        <dbReference type="ARBA" id="ARBA00022833"/>
    </source>
</evidence>
<dbReference type="Pfam" id="PF00412">
    <property type="entry name" value="LIM"/>
    <property type="match status" value="2"/>
</dbReference>
<dbReference type="GO" id="GO:0005938">
    <property type="term" value="C:cell cortex"/>
    <property type="evidence" value="ECO:0007669"/>
    <property type="project" value="UniProtKB-ARBA"/>
</dbReference>
<dbReference type="SMART" id="SM00324">
    <property type="entry name" value="RhoGAP"/>
    <property type="match status" value="1"/>
</dbReference>
<dbReference type="InterPro" id="IPR001781">
    <property type="entry name" value="Znf_LIM"/>
</dbReference>
<dbReference type="InterPro" id="IPR008936">
    <property type="entry name" value="Rho_GTPase_activation_prot"/>
</dbReference>
<evidence type="ECO:0000256" key="4">
    <source>
        <dbReference type="PROSITE-ProRule" id="PRU00125"/>
    </source>
</evidence>
<dbReference type="CDD" id="cd09394">
    <property type="entry name" value="LIM1_Rga"/>
    <property type="match status" value="1"/>
</dbReference>
<feature type="region of interest" description="Disordered" evidence="6">
    <location>
        <begin position="841"/>
        <end position="875"/>
    </location>
</feature>
<dbReference type="PANTHER" id="PTHR23176">
    <property type="entry name" value="RHO/RAC/CDC GTPASE-ACTIVATING PROTEIN"/>
    <property type="match status" value="1"/>
</dbReference>
<dbReference type="GO" id="GO:0005096">
    <property type="term" value="F:GTPase activator activity"/>
    <property type="evidence" value="ECO:0007669"/>
    <property type="project" value="UniProtKB-KW"/>
</dbReference>
<feature type="compositionally biased region" description="Basic and acidic residues" evidence="6">
    <location>
        <begin position="269"/>
        <end position="281"/>
    </location>
</feature>
<keyword evidence="3 4" id="KW-0862">Zinc</keyword>
<feature type="region of interest" description="Disordered" evidence="6">
    <location>
        <begin position="300"/>
        <end position="380"/>
    </location>
</feature>
<feature type="compositionally biased region" description="Low complexity" evidence="6">
    <location>
        <begin position="842"/>
        <end position="852"/>
    </location>
</feature>
<organism evidence="9 10">
    <name type="scientific">Protomyces lactucae-debilis</name>
    <dbReference type="NCBI Taxonomy" id="2754530"/>
    <lineage>
        <taxon>Eukaryota</taxon>
        <taxon>Fungi</taxon>
        <taxon>Dikarya</taxon>
        <taxon>Ascomycota</taxon>
        <taxon>Taphrinomycotina</taxon>
        <taxon>Taphrinomycetes</taxon>
        <taxon>Taphrinales</taxon>
        <taxon>Protomycetaceae</taxon>
        <taxon>Protomyces</taxon>
    </lineage>
</organism>
<feature type="compositionally biased region" description="Basic and acidic residues" evidence="6">
    <location>
        <begin position="192"/>
        <end position="214"/>
    </location>
</feature>
<dbReference type="RefSeq" id="XP_040727657.1">
    <property type="nucleotide sequence ID" value="XM_040866033.1"/>
</dbReference>
<feature type="region of interest" description="Disordered" evidence="6">
    <location>
        <begin position="140"/>
        <end position="281"/>
    </location>
</feature>
<evidence type="ECO:0000256" key="1">
    <source>
        <dbReference type="ARBA" id="ARBA00022468"/>
    </source>
</evidence>
<feature type="domain" description="LIM zinc-binding" evidence="7">
    <location>
        <begin position="19"/>
        <end position="81"/>
    </location>
</feature>
<protein>
    <submittedName>
        <fullName evidence="9">Uncharacterized protein</fullName>
    </submittedName>
</protein>
<keyword evidence="2 4" id="KW-0479">Metal-binding</keyword>
<reference evidence="9 10" key="1">
    <citation type="submission" date="2016-07" db="EMBL/GenBank/DDBJ databases">
        <title>Pervasive Adenine N6-methylation of Active Genes in Fungi.</title>
        <authorList>
            <consortium name="DOE Joint Genome Institute"/>
            <person name="Mondo S.J."/>
            <person name="Dannebaum R.O."/>
            <person name="Kuo R.C."/>
            <person name="Labutti K."/>
            <person name="Haridas S."/>
            <person name="Kuo A."/>
            <person name="Salamov A."/>
            <person name="Ahrendt S.R."/>
            <person name="Lipzen A."/>
            <person name="Sullivan W."/>
            <person name="Andreopoulos W.B."/>
            <person name="Clum A."/>
            <person name="Lindquist E."/>
            <person name="Daum C."/>
            <person name="Ramamoorthy G.K."/>
            <person name="Gryganskyi A."/>
            <person name="Culley D."/>
            <person name="Magnuson J.K."/>
            <person name="James T.Y."/>
            <person name="O'Malley M.A."/>
            <person name="Stajich J.E."/>
            <person name="Spatafora J.W."/>
            <person name="Visel A."/>
            <person name="Grigoriev I.V."/>
        </authorList>
    </citation>
    <scope>NUCLEOTIDE SEQUENCE [LARGE SCALE GENOMIC DNA]</scope>
    <source>
        <strain evidence="9 10">12-1054</strain>
    </source>
</reference>
<dbReference type="InterPro" id="IPR050729">
    <property type="entry name" value="Rho-GAP"/>
</dbReference>
<evidence type="ECO:0000313" key="10">
    <source>
        <dbReference type="Proteomes" id="UP000193685"/>
    </source>
</evidence>
<evidence type="ECO:0000259" key="8">
    <source>
        <dbReference type="PROSITE" id="PS50238"/>
    </source>
</evidence>
<feature type="coiled-coil region" evidence="5">
    <location>
        <begin position="578"/>
        <end position="639"/>
    </location>
</feature>
<evidence type="ECO:0000259" key="7">
    <source>
        <dbReference type="PROSITE" id="PS50023"/>
    </source>
</evidence>
<dbReference type="PROSITE" id="PS00478">
    <property type="entry name" value="LIM_DOMAIN_1"/>
    <property type="match status" value="2"/>
</dbReference>
<evidence type="ECO:0000256" key="2">
    <source>
        <dbReference type="ARBA" id="ARBA00022723"/>
    </source>
</evidence>
<feature type="compositionally biased region" description="Polar residues" evidence="6">
    <location>
        <begin position="146"/>
        <end position="164"/>
    </location>
</feature>
<dbReference type="PROSITE" id="PS50023">
    <property type="entry name" value="LIM_DOMAIN_2"/>
    <property type="match status" value="1"/>
</dbReference>
<dbReference type="Gene3D" id="2.10.110.10">
    <property type="entry name" value="Cysteine Rich Protein"/>
    <property type="match status" value="2"/>
</dbReference>
<accession>A0A1Y2FS17</accession>
<evidence type="ECO:0000256" key="6">
    <source>
        <dbReference type="SAM" id="MobiDB-lite"/>
    </source>
</evidence>
<dbReference type="Proteomes" id="UP000193685">
    <property type="component" value="Unassembled WGS sequence"/>
</dbReference>
<evidence type="ECO:0000256" key="5">
    <source>
        <dbReference type="SAM" id="Coils"/>
    </source>
</evidence>
<dbReference type="Gene3D" id="1.10.555.10">
    <property type="entry name" value="Rho GTPase activation protein"/>
    <property type="match status" value="1"/>
</dbReference>
<comment type="caution">
    <text evidence="9">The sequence shown here is derived from an EMBL/GenBank/DDBJ whole genome shotgun (WGS) entry which is preliminary data.</text>
</comment>
<sequence>MEDKMDALLSDSPQPDADPACNGCKQIIEEGSVVSFGDHIWHVECFRCAKCKTLVDHDSNLLLLSDGNPICENCSYNCRVCNKKIDDLAIMTGDESYHAECFCCRSCHKRIEDLVFAKTSQGIYCILCHNERMNKIRKTAKHNKTNDSASPSSSPGVQTATGSGNALPKRSTKDKNLPQIPRARPAGNTLRSFDRAQGRTEHGSSTRSSRRESVETDQEEGTTSSNMLKESGSIPLLVQGSPEQSKQATTRNVRDSGFYGTTSAGDQRASVRERRNQQELEVKVPKSIEQLEQAVQNNIAARTTSPLMNAGPYGPVQTRRSQETDQEEGLTRGSQGKRSSLTNLSTRPSQFDSSGEQTDATTSRHAPPVPSRSSERNVVNADVKREELMGNTLISGPLHLSPNPPPLSPLPLRNSSTGSLPGARRNSEIISPGSSTVTLTKDTFLLPKRDAPQTPAVASAASKDRRVSSPTTSGARRHLASKSLESSPLLPGLGSPGMTLESEFASALGFGTSPNGLGLFPQSGGTLAPGSSGLDRSNTLSKFANKVLHRKSMSGGALPKSPARTATRSSITPEASKEAALEAELQAERKKVAELELKLAQQIEAHEVSMEIAARKRSLAALDAQIVQVEAKNDALLQQQYKLADRTVPLSEWRKSVVADVNTSIRHTRDETSAEIEILIQERNELRRENDALTAYKQQQSLEMANLQQKHQDLQEMNEKLLKQIQSNMANNKSSSSSYLPLPQVPQPQTHTQPPSQVRGRNGSEGSLSAIAYSNTAFGVPPSTSETNIFNTGRQQTQQPPSLSRTVSPVMQNLYMPRPPEHADSMDTVATFSSELDSKLYGSASQSGSNLGLGLGSDMTTPSSTPQLERRDSIAEEETAVVEKVVNRVSGEVTELAPKKFKWKKGGLSKKTFRWGGKNGSTSGGPGDLTTAIISQPYDSTVTFPSGMTTSKSSDKLSLNSNRLGSSSNNTGGMFKRTWASHNNLASQLRSGSAQEGEFGNYATQPASNGSLATLATTSSPGSLFGTDLAVRANLEGRPIPGIITACVGFLEARALEHEGLYRKSGGAGAMKSLVEAFEQSSSDVYGTQSPVTVDFDKFDDINAITSVLKQYLRKLPVPLIRFEAYEGFIGTSAIPDPDIRIRAVTDVLKDLPGAHFETIRFLFRHLQKVTSHAGKNLMTARNLAVVLGPTVIWDHSGEKEMHDMQAKNQSIQFLIEQAHRL</sequence>
<feature type="region of interest" description="Disordered" evidence="6">
    <location>
        <begin position="448"/>
        <end position="491"/>
    </location>
</feature>
<feature type="compositionally biased region" description="Polar residues" evidence="6">
    <location>
        <begin position="332"/>
        <end position="364"/>
    </location>
</feature>
<gene>
    <name evidence="9" type="ORF">BCR37DRAFT_125464</name>
</gene>
<dbReference type="EMBL" id="MCFI01000002">
    <property type="protein sequence ID" value="ORY86801.1"/>
    <property type="molecule type" value="Genomic_DNA"/>
</dbReference>
<keyword evidence="1" id="KW-0343">GTPase activation</keyword>
<proteinExistence type="predicted"/>
<dbReference type="OrthoDB" id="79452at2759"/>
<dbReference type="GeneID" id="63782632"/>
<feature type="compositionally biased region" description="Polar residues" evidence="6">
    <location>
        <begin position="858"/>
        <end position="867"/>
    </location>
</feature>
<keyword evidence="4" id="KW-0440">LIM domain</keyword>
<dbReference type="Pfam" id="PF00620">
    <property type="entry name" value="RhoGAP"/>
    <property type="match status" value="1"/>
</dbReference>
<dbReference type="AlphaFoldDB" id="A0A1Y2FS17"/>
<feature type="domain" description="Rho-GAP" evidence="8">
    <location>
        <begin position="1027"/>
        <end position="1222"/>
    </location>
</feature>
<dbReference type="GO" id="GO:0007165">
    <property type="term" value="P:signal transduction"/>
    <property type="evidence" value="ECO:0007669"/>
    <property type="project" value="InterPro"/>
</dbReference>
<dbReference type="PANTHER" id="PTHR23176:SF128">
    <property type="entry name" value="RHO GTPASE-ACTIVATING PROTEIN RGD1"/>
    <property type="match status" value="1"/>
</dbReference>
<name>A0A1Y2FS17_PROLT</name>
<dbReference type="CDD" id="cd09395">
    <property type="entry name" value="LIM2_Rga"/>
    <property type="match status" value="1"/>
</dbReference>
<keyword evidence="5" id="KW-0175">Coiled coil</keyword>
<dbReference type="STRING" id="56484.A0A1Y2FS17"/>
<feature type="region of interest" description="Disordered" evidence="6">
    <location>
        <begin position="949"/>
        <end position="971"/>
    </location>
</feature>
<dbReference type="CDD" id="cd00159">
    <property type="entry name" value="RhoGAP"/>
    <property type="match status" value="1"/>
</dbReference>
<keyword evidence="10" id="KW-1185">Reference proteome</keyword>
<dbReference type="GO" id="GO:0046872">
    <property type="term" value="F:metal ion binding"/>
    <property type="evidence" value="ECO:0007669"/>
    <property type="project" value="UniProtKB-KW"/>
</dbReference>
<feature type="compositionally biased region" description="Polar residues" evidence="6">
    <location>
        <begin position="564"/>
        <end position="573"/>
    </location>
</feature>
<dbReference type="SUPFAM" id="SSF57716">
    <property type="entry name" value="Glucocorticoid receptor-like (DNA-binding domain)"/>
    <property type="match status" value="1"/>
</dbReference>
<dbReference type="InterPro" id="IPR000198">
    <property type="entry name" value="RhoGAP_dom"/>
</dbReference>
<dbReference type="GO" id="GO:0032153">
    <property type="term" value="C:cell division site"/>
    <property type="evidence" value="ECO:0007669"/>
    <property type="project" value="UniProtKB-ARBA"/>
</dbReference>
<evidence type="ECO:0000313" key="9">
    <source>
        <dbReference type="EMBL" id="ORY86801.1"/>
    </source>
</evidence>
<feature type="compositionally biased region" description="Low complexity" evidence="6">
    <location>
        <begin position="734"/>
        <end position="758"/>
    </location>
</feature>
<dbReference type="SUPFAM" id="SSF48350">
    <property type="entry name" value="GTPase activation domain, GAP"/>
    <property type="match status" value="1"/>
</dbReference>
<dbReference type="PROSITE" id="PS50238">
    <property type="entry name" value="RHOGAP"/>
    <property type="match status" value="1"/>
</dbReference>
<feature type="region of interest" description="Disordered" evidence="6">
    <location>
        <begin position="552"/>
        <end position="574"/>
    </location>
</feature>